<dbReference type="PROSITE" id="PS51704">
    <property type="entry name" value="GP_PDE"/>
    <property type="match status" value="1"/>
</dbReference>
<name>A0ABW1UN35_9LACO</name>
<dbReference type="Proteomes" id="UP001596310">
    <property type="component" value="Unassembled WGS sequence"/>
</dbReference>
<proteinExistence type="predicted"/>
<reference evidence="3" key="1">
    <citation type="journal article" date="2019" name="Int. J. Syst. Evol. Microbiol.">
        <title>The Global Catalogue of Microorganisms (GCM) 10K type strain sequencing project: providing services to taxonomists for standard genome sequencing and annotation.</title>
        <authorList>
            <consortium name="The Broad Institute Genomics Platform"/>
            <consortium name="The Broad Institute Genome Sequencing Center for Infectious Disease"/>
            <person name="Wu L."/>
            <person name="Ma J."/>
        </authorList>
    </citation>
    <scope>NUCLEOTIDE SEQUENCE [LARGE SCALE GENOMIC DNA]</scope>
    <source>
        <strain evidence="3">CCM 8897</strain>
    </source>
</reference>
<accession>A0ABW1UN35</accession>
<evidence type="ECO:0000259" key="1">
    <source>
        <dbReference type="PROSITE" id="PS51704"/>
    </source>
</evidence>
<protein>
    <submittedName>
        <fullName evidence="2">Glycerophosphodiester phosphodiesterase</fullName>
    </submittedName>
</protein>
<sequence>MKEVMNLTFKIFGHRGYPVRFPENSLEGFRYVATHGIYGAETDVQRTKDEQLVIMHDEWIDRTTNGRGMIKDYTLEELREFRLANGEPIPTLAEFLAVFVDTDIQIDIEFKTSFNRYLGIEAQTQRMVERAGLAQQTLYCSFNPDSLLEIHNIAPQMERALLVELPELPDWGRIHGIVDSLHTHQYLPDIQIPQRIWSVDDPKQMRAQLHLPYVDGLITNRFELAKDMVEREERLMRDV</sequence>
<evidence type="ECO:0000313" key="3">
    <source>
        <dbReference type="Proteomes" id="UP001596310"/>
    </source>
</evidence>
<dbReference type="RefSeq" id="WP_225422150.1">
    <property type="nucleotide sequence ID" value="NZ_JBHSSM010000017.1"/>
</dbReference>
<keyword evidence="3" id="KW-1185">Reference proteome</keyword>
<dbReference type="PANTHER" id="PTHR46211:SF14">
    <property type="entry name" value="GLYCEROPHOSPHODIESTER PHOSPHODIESTERASE"/>
    <property type="match status" value="1"/>
</dbReference>
<dbReference type="PANTHER" id="PTHR46211">
    <property type="entry name" value="GLYCEROPHOSPHORYL DIESTER PHOSPHODIESTERASE"/>
    <property type="match status" value="1"/>
</dbReference>
<dbReference type="SUPFAM" id="SSF51695">
    <property type="entry name" value="PLC-like phosphodiesterases"/>
    <property type="match status" value="1"/>
</dbReference>
<feature type="domain" description="GP-PDE" evidence="1">
    <location>
        <begin position="9"/>
        <end position="239"/>
    </location>
</feature>
<dbReference type="Gene3D" id="3.20.20.190">
    <property type="entry name" value="Phosphatidylinositol (PI) phosphodiesterase"/>
    <property type="match status" value="1"/>
</dbReference>
<dbReference type="InterPro" id="IPR017946">
    <property type="entry name" value="PLC-like_Pdiesterase_TIM-brl"/>
</dbReference>
<gene>
    <name evidence="2" type="ORF">ACFQHW_07380</name>
</gene>
<comment type="caution">
    <text evidence="2">The sequence shown here is derived from an EMBL/GenBank/DDBJ whole genome shotgun (WGS) entry which is preliminary data.</text>
</comment>
<organism evidence="2 3">
    <name type="scientific">Lapidilactobacillus achengensis</name>
    <dbReference type="NCBI Taxonomy" id="2486000"/>
    <lineage>
        <taxon>Bacteria</taxon>
        <taxon>Bacillati</taxon>
        <taxon>Bacillota</taxon>
        <taxon>Bacilli</taxon>
        <taxon>Lactobacillales</taxon>
        <taxon>Lactobacillaceae</taxon>
        <taxon>Lapidilactobacillus</taxon>
    </lineage>
</organism>
<evidence type="ECO:0000313" key="2">
    <source>
        <dbReference type="EMBL" id="MFC6315380.1"/>
    </source>
</evidence>
<dbReference type="InterPro" id="IPR030395">
    <property type="entry name" value="GP_PDE_dom"/>
</dbReference>
<dbReference type="Pfam" id="PF03009">
    <property type="entry name" value="GDPD"/>
    <property type="match status" value="1"/>
</dbReference>
<dbReference type="EMBL" id="JBHSSM010000017">
    <property type="protein sequence ID" value="MFC6315380.1"/>
    <property type="molecule type" value="Genomic_DNA"/>
</dbReference>